<reference evidence="2 3" key="1">
    <citation type="submission" date="2019-11" db="EMBL/GenBank/DDBJ databases">
        <title>Genome sequences of 17 halophilic strains isolated from different environments.</title>
        <authorList>
            <person name="Furrow R.E."/>
        </authorList>
    </citation>
    <scope>NUCLEOTIDE SEQUENCE [LARGE SCALE GENOMIC DNA]</scope>
    <source>
        <strain evidence="2 3">22511_23_Filter</strain>
    </source>
</reference>
<dbReference type="AlphaFoldDB" id="A0A845DR06"/>
<proteinExistence type="predicted"/>
<keyword evidence="1" id="KW-0732">Signal</keyword>
<organism evidence="2 3">
    <name type="scientific">Halobacillus litoralis</name>
    <dbReference type="NCBI Taxonomy" id="45668"/>
    <lineage>
        <taxon>Bacteria</taxon>
        <taxon>Bacillati</taxon>
        <taxon>Bacillota</taxon>
        <taxon>Bacilli</taxon>
        <taxon>Bacillales</taxon>
        <taxon>Bacillaceae</taxon>
        <taxon>Halobacillus</taxon>
    </lineage>
</organism>
<accession>A0A845DR06</accession>
<evidence type="ECO:0000313" key="2">
    <source>
        <dbReference type="EMBL" id="MYL19618.1"/>
    </source>
</evidence>
<evidence type="ECO:0000313" key="3">
    <source>
        <dbReference type="Proteomes" id="UP000460949"/>
    </source>
</evidence>
<sequence>MIKKVIFIFVVVFVTAGCASSQSSGDLSEEKSTTKDDIDQVLTHLFSGPGEEVKEHYENGRYDEINTYYTDKFKPYFTEDYMNRAMKTNLLTSYHQRAFRSNVKMEVENRDIQQSDVQTDYIFDYQVNVSNGETAEVRGRVNTNEDGEITRIYFTEGQALVHAFDTVKETADGFYEYDHSTLEERASDEAYQPQYPEVMPFEVDGVEIKPGTKEQKDKRLTFVFHGETGESLTLTTMKGGDLLLEGKKTEDLSVGDLTAQYAVDKYRQYLKWTVESITYKLEGHLEGLSKDDLIHVADSFR</sequence>
<dbReference type="EMBL" id="WMET01000001">
    <property type="protein sequence ID" value="MYL19618.1"/>
    <property type="molecule type" value="Genomic_DNA"/>
</dbReference>
<name>A0A845DR06_9BACI</name>
<comment type="caution">
    <text evidence="2">The sequence shown here is derived from an EMBL/GenBank/DDBJ whole genome shotgun (WGS) entry which is preliminary data.</text>
</comment>
<dbReference type="RefSeq" id="WP_160835990.1">
    <property type="nucleotide sequence ID" value="NZ_WMET01000001.1"/>
</dbReference>
<protein>
    <submittedName>
        <fullName evidence="2">DUF4367 domain-containing protein</fullName>
    </submittedName>
</protein>
<feature type="chain" id="PRO_5038973669" evidence="1">
    <location>
        <begin position="20"/>
        <end position="301"/>
    </location>
</feature>
<feature type="signal peptide" evidence="1">
    <location>
        <begin position="1"/>
        <end position="19"/>
    </location>
</feature>
<dbReference type="Proteomes" id="UP000460949">
    <property type="component" value="Unassembled WGS sequence"/>
</dbReference>
<gene>
    <name evidence="2" type="ORF">GLW04_06920</name>
</gene>
<evidence type="ECO:0000256" key="1">
    <source>
        <dbReference type="SAM" id="SignalP"/>
    </source>
</evidence>
<dbReference type="PROSITE" id="PS51257">
    <property type="entry name" value="PROKAR_LIPOPROTEIN"/>
    <property type="match status" value="1"/>
</dbReference>